<dbReference type="Pfam" id="PF09995">
    <property type="entry name" value="MPAB_Lcp_cat"/>
    <property type="match status" value="1"/>
</dbReference>
<dbReference type="PANTHER" id="PTHR36151:SF3">
    <property type="entry name" value="ER-BOUND OXYGENASE MPAB_MPAB'_RUBBER OXYGENASE CATALYTIC DOMAIN-CONTAINING PROTEIN"/>
    <property type="match status" value="1"/>
</dbReference>
<sequence length="305" mass="32225">MASPTTAVRRLRRQAGEAVFQRVAGPDGARNRERIHATPGPRWFAPDRPVGRVHGDASMFVGGLAALLLQSLHPVAMAAVAAHSGYRGDPWGRLHRTSTFLAVTTFGTSADAEAAVACVRAVHARVRGRTADGVPYRADDPELLGWVHVAEADCFLRAHQRYGRAPLDPAGCDAYLADTARVARALGADRPPRDVRELAVRMAEYRPVLRPTDASRDTARFLLTDPPLPGAARLPYALLAAAAVDLLPGWARTAVTAGSGAAAERMPGVAARAGGHVVTRAIRWALPPAPGRAAQYPAGQDSSSG</sequence>
<evidence type="ECO:0000313" key="3">
    <source>
        <dbReference type="Proteomes" id="UP001057738"/>
    </source>
</evidence>
<dbReference type="RefSeq" id="WP_257857428.1">
    <property type="nucleotide sequence ID" value="NZ_CP102514.1"/>
</dbReference>
<evidence type="ECO:0000259" key="1">
    <source>
        <dbReference type="Pfam" id="PF09995"/>
    </source>
</evidence>
<accession>A0ABY5Q538</accession>
<dbReference type="PANTHER" id="PTHR36151">
    <property type="entry name" value="BLR2777 PROTEIN"/>
    <property type="match status" value="1"/>
</dbReference>
<dbReference type="InterPro" id="IPR018713">
    <property type="entry name" value="MPAB/Lcp_cat_dom"/>
</dbReference>
<name>A0ABY5Q538_9ACTN</name>
<reference evidence="2" key="1">
    <citation type="submission" date="2022-08" db="EMBL/GenBank/DDBJ databases">
        <authorList>
            <person name="Tian L."/>
        </authorList>
    </citation>
    <scope>NUCLEOTIDE SEQUENCE</scope>
    <source>
        <strain evidence="2">CM253</strain>
    </source>
</reference>
<dbReference type="Proteomes" id="UP001057738">
    <property type="component" value="Chromosome"/>
</dbReference>
<feature type="domain" description="ER-bound oxygenase mpaB/mpaB'/Rubber oxygenase catalytic" evidence="1">
    <location>
        <begin position="52"/>
        <end position="272"/>
    </location>
</feature>
<keyword evidence="3" id="KW-1185">Reference proteome</keyword>
<protein>
    <submittedName>
        <fullName evidence="2">DUF2236 domain-containing protein</fullName>
    </submittedName>
</protein>
<evidence type="ECO:0000313" key="2">
    <source>
        <dbReference type="EMBL" id="UUY51324.1"/>
    </source>
</evidence>
<proteinExistence type="predicted"/>
<dbReference type="EMBL" id="CP102514">
    <property type="protein sequence ID" value="UUY51324.1"/>
    <property type="molecule type" value="Genomic_DNA"/>
</dbReference>
<organism evidence="2 3">
    <name type="scientific">Streptomyces yangpuensis</name>
    <dbReference type="NCBI Taxonomy" id="1648182"/>
    <lineage>
        <taxon>Bacteria</taxon>
        <taxon>Bacillati</taxon>
        <taxon>Actinomycetota</taxon>
        <taxon>Actinomycetes</taxon>
        <taxon>Kitasatosporales</taxon>
        <taxon>Streptomycetaceae</taxon>
        <taxon>Streptomyces</taxon>
    </lineage>
</organism>
<dbReference type="GeneID" id="95578017"/>
<gene>
    <name evidence="2" type="ORF">NRK68_31305</name>
</gene>